<dbReference type="STRING" id="181874.A0A409W202"/>
<accession>A0A409W202</accession>
<dbReference type="GO" id="GO:0017054">
    <property type="term" value="C:negative cofactor 2 complex"/>
    <property type="evidence" value="ECO:0007669"/>
    <property type="project" value="InterPro"/>
</dbReference>
<organism evidence="4 5">
    <name type="scientific">Panaeolus cyanescens</name>
    <dbReference type="NCBI Taxonomy" id="181874"/>
    <lineage>
        <taxon>Eukaryota</taxon>
        <taxon>Fungi</taxon>
        <taxon>Dikarya</taxon>
        <taxon>Basidiomycota</taxon>
        <taxon>Agaricomycotina</taxon>
        <taxon>Agaricomycetes</taxon>
        <taxon>Agaricomycetidae</taxon>
        <taxon>Agaricales</taxon>
        <taxon>Agaricineae</taxon>
        <taxon>Galeropsidaceae</taxon>
        <taxon>Panaeolus</taxon>
    </lineage>
</organism>
<comment type="caution">
    <text evidence="4">The sequence shown here is derived from an EMBL/GenBank/DDBJ whole genome shotgun (WGS) entry which is preliminary data.</text>
</comment>
<evidence type="ECO:0000259" key="3">
    <source>
        <dbReference type="Pfam" id="PF00808"/>
    </source>
</evidence>
<evidence type="ECO:0000256" key="2">
    <source>
        <dbReference type="ARBA" id="ARBA00023242"/>
    </source>
</evidence>
<evidence type="ECO:0000313" key="5">
    <source>
        <dbReference type="Proteomes" id="UP000284842"/>
    </source>
</evidence>
<evidence type="ECO:0000256" key="1">
    <source>
        <dbReference type="ARBA" id="ARBA00004123"/>
    </source>
</evidence>
<comment type="subcellular location">
    <subcellularLocation>
        <location evidence="1">Nucleus</location>
    </subcellularLocation>
</comment>
<proteinExistence type="predicted"/>
<keyword evidence="5" id="KW-1185">Reference proteome</keyword>
<name>A0A409W202_9AGAR</name>
<dbReference type="AlphaFoldDB" id="A0A409W202"/>
<dbReference type="PANTHER" id="PTHR46138:SF1">
    <property type="entry name" value="PROTEIN DR1"/>
    <property type="match status" value="1"/>
</dbReference>
<dbReference type="InterPro" id="IPR042225">
    <property type="entry name" value="Ncb2"/>
</dbReference>
<dbReference type="GO" id="GO:0016251">
    <property type="term" value="F:RNA polymerase II general transcription initiation factor activity"/>
    <property type="evidence" value="ECO:0007669"/>
    <property type="project" value="TreeGrafter"/>
</dbReference>
<sequence length="147" mass="16342">MSDREGGSGPPTDDDLSLPKATVAKMITELLPNDVVCAKETRDLVIECCVEFIHLISSEANDICEQENKKTIAPEHIISALNRLGFTNFAPEVESVLKDHKQQQKDREKKVSKFEQSGLTEEELLAKQEELFAASRAKFQSGQPGQQ</sequence>
<dbReference type="Gene3D" id="1.10.20.10">
    <property type="entry name" value="Histone, subunit A"/>
    <property type="match status" value="1"/>
</dbReference>
<dbReference type="InterPro" id="IPR009072">
    <property type="entry name" value="Histone-fold"/>
</dbReference>
<dbReference type="PANTHER" id="PTHR46138">
    <property type="entry name" value="PROTEIN DR1"/>
    <property type="match status" value="1"/>
</dbReference>
<feature type="domain" description="Transcription factor CBF/NF-Y/archaeal histone" evidence="3">
    <location>
        <begin position="17"/>
        <end position="81"/>
    </location>
</feature>
<dbReference type="Proteomes" id="UP000284842">
    <property type="component" value="Unassembled WGS sequence"/>
</dbReference>
<dbReference type="GO" id="GO:0000122">
    <property type="term" value="P:negative regulation of transcription by RNA polymerase II"/>
    <property type="evidence" value="ECO:0007669"/>
    <property type="project" value="InterPro"/>
</dbReference>
<dbReference type="Pfam" id="PF00808">
    <property type="entry name" value="CBFD_NFYB_HMF"/>
    <property type="match status" value="1"/>
</dbReference>
<reference evidence="4 5" key="1">
    <citation type="journal article" date="2018" name="Evol. Lett.">
        <title>Horizontal gene cluster transfer increased hallucinogenic mushroom diversity.</title>
        <authorList>
            <person name="Reynolds H.T."/>
            <person name="Vijayakumar V."/>
            <person name="Gluck-Thaler E."/>
            <person name="Korotkin H.B."/>
            <person name="Matheny P.B."/>
            <person name="Slot J.C."/>
        </authorList>
    </citation>
    <scope>NUCLEOTIDE SEQUENCE [LARGE SCALE GENOMIC DNA]</scope>
    <source>
        <strain evidence="4 5">2629</strain>
    </source>
</reference>
<dbReference type="SUPFAM" id="SSF47113">
    <property type="entry name" value="Histone-fold"/>
    <property type="match status" value="1"/>
</dbReference>
<dbReference type="FunCoup" id="A0A409W202">
    <property type="interactions" value="423"/>
</dbReference>
<dbReference type="GO" id="GO:0017025">
    <property type="term" value="F:TBP-class protein binding"/>
    <property type="evidence" value="ECO:0007669"/>
    <property type="project" value="TreeGrafter"/>
</dbReference>
<gene>
    <name evidence="4" type="ORF">CVT24_004836</name>
</gene>
<dbReference type="InterPro" id="IPR003958">
    <property type="entry name" value="CBFA_NFYB_domain"/>
</dbReference>
<dbReference type="OrthoDB" id="601405at2759"/>
<dbReference type="InParanoid" id="A0A409W202"/>
<dbReference type="GO" id="GO:0051123">
    <property type="term" value="P:RNA polymerase II preinitiation complex assembly"/>
    <property type="evidence" value="ECO:0007669"/>
    <property type="project" value="TreeGrafter"/>
</dbReference>
<dbReference type="FunFam" id="1.10.20.10:FF:000019">
    <property type="entry name" value="Negative cofactor 2 beta"/>
    <property type="match status" value="1"/>
</dbReference>
<dbReference type="EMBL" id="NHTK01005865">
    <property type="protein sequence ID" value="PPQ72530.1"/>
    <property type="molecule type" value="Genomic_DNA"/>
</dbReference>
<keyword evidence="2" id="KW-0539">Nucleus</keyword>
<evidence type="ECO:0000313" key="4">
    <source>
        <dbReference type="EMBL" id="PPQ72530.1"/>
    </source>
</evidence>
<dbReference type="GO" id="GO:0046982">
    <property type="term" value="F:protein heterodimerization activity"/>
    <property type="evidence" value="ECO:0007669"/>
    <property type="project" value="InterPro"/>
</dbReference>
<protein>
    <recommendedName>
        <fullName evidence="3">Transcription factor CBF/NF-Y/archaeal histone domain-containing protein</fullName>
    </recommendedName>
</protein>
<dbReference type="CDD" id="cd22905">
    <property type="entry name" value="HFD_Dr1"/>
    <property type="match status" value="1"/>
</dbReference>